<sequence>MSVSRSMPSTPSEGVSRSTQVRPTERAPARTPPPGEAVERFRQLMGRGDGNPRAGVPLHEGAHREAHAGAQAATTEAPTPQQALPAGPDAETGSGEMGGGDTMAPAELAALMQAQLGLREPAGPVAVPLPQAAPTATAFAELLERQVRQMLVSAGGIDAHGNGEVLLRMSDATLPGTDLTLARGPEGWVLRADVRSRDSYEAIQRAAPELARRFAERNLGELSIEPRFDG</sequence>
<feature type="compositionally biased region" description="Polar residues" evidence="1">
    <location>
        <begin position="1"/>
        <end position="21"/>
    </location>
</feature>
<feature type="compositionally biased region" description="Low complexity" evidence="1">
    <location>
        <begin position="68"/>
        <end position="86"/>
    </location>
</feature>
<dbReference type="EMBL" id="JBHSGG010000070">
    <property type="protein sequence ID" value="MFC4729881.1"/>
    <property type="molecule type" value="Genomic_DNA"/>
</dbReference>
<comment type="caution">
    <text evidence="2">The sequence shown here is derived from an EMBL/GenBank/DDBJ whole genome shotgun (WGS) entry which is preliminary data.</text>
</comment>
<feature type="region of interest" description="Disordered" evidence="1">
    <location>
        <begin position="1"/>
        <end position="102"/>
    </location>
</feature>
<reference evidence="3" key="1">
    <citation type="journal article" date="2019" name="Int. J. Syst. Evol. Microbiol.">
        <title>The Global Catalogue of Microorganisms (GCM) 10K type strain sequencing project: providing services to taxonomists for standard genome sequencing and annotation.</title>
        <authorList>
            <consortium name="The Broad Institute Genomics Platform"/>
            <consortium name="The Broad Institute Genome Sequencing Center for Infectious Disease"/>
            <person name="Wu L."/>
            <person name="Ma J."/>
        </authorList>
    </citation>
    <scope>NUCLEOTIDE SEQUENCE [LARGE SCALE GENOMIC DNA]</scope>
    <source>
        <strain evidence="3">CGMCC 1.13574</strain>
    </source>
</reference>
<protein>
    <recommendedName>
        <fullName evidence="4">Flagellar hook-length control protein FliK</fullName>
    </recommendedName>
</protein>
<accession>A0ABV9NRX6</accession>
<evidence type="ECO:0000313" key="3">
    <source>
        <dbReference type="Proteomes" id="UP001595892"/>
    </source>
</evidence>
<evidence type="ECO:0000256" key="1">
    <source>
        <dbReference type="SAM" id="MobiDB-lite"/>
    </source>
</evidence>
<name>A0ABV9NRX6_9GAMM</name>
<proteinExistence type="predicted"/>
<keyword evidence="3" id="KW-1185">Reference proteome</keyword>
<evidence type="ECO:0008006" key="4">
    <source>
        <dbReference type="Google" id="ProtNLM"/>
    </source>
</evidence>
<evidence type="ECO:0000313" key="2">
    <source>
        <dbReference type="EMBL" id="MFC4729881.1"/>
    </source>
</evidence>
<gene>
    <name evidence="2" type="ORF">ACFO3Q_17095</name>
</gene>
<dbReference type="Proteomes" id="UP001595892">
    <property type="component" value="Unassembled WGS sequence"/>
</dbReference>
<organism evidence="2 3">
    <name type="scientific">Coralloluteibacterium thermophilum</name>
    <dbReference type="NCBI Taxonomy" id="2707049"/>
    <lineage>
        <taxon>Bacteria</taxon>
        <taxon>Pseudomonadati</taxon>
        <taxon>Pseudomonadota</taxon>
        <taxon>Gammaproteobacteria</taxon>
        <taxon>Lysobacterales</taxon>
        <taxon>Lysobacteraceae</taxon>
        <taxon>Coralloluteibacterium</taxon>
    </lineage>
</organism>
<dbReference type="RefSeq" id="WP_377006138.1">
    <property type="nucleotide sequence ID" value="NZ_JBHSGG010000070.1"/>
</dbReference>